<dbReference type="SUPFAM" id="SSF48371">
    <property type="entry name" value="ARM repeat"/>
    <property type="match status" value="1"/>
</dbReference>
<dbReference type="CDD" id="cd13394">
    <property type="entry name" value="Syo1_like"/>
    <property type="match status" value="1"/>
</dbReference>
<dbReference type="Proteomes" id="UP000650833">
    <property type="component" value="Unassembled WGS sequence"/>
</dbReference>
<dbReference type="PROSITE" id="PS50077">
    <property type="entry name" value="HEAT_REPEAT"/>
    <property type="match status" value="1"/>
</dbReference>
<keyword evidence="7" id="KW-1185">Reference proteome</keyword>
<dbReference type="InterPro" id="IPR021133">
    <property type="entry name" value="HEAT_type_2"/>
</dbReference>
<dbReference type="PANTHER" id="PTHR13347">
    <property type="entry name" value="HEAT REPEAT-CONTAINING PROTEIN 3"/>
    <property type="match status" value="1"/>
</dbReference>
<feature type="compositionally biased region" description="Basic residues" evidence="4">
    <location>
        <begin position="1"/>
        <end position="15"/>
    </location>
</feature>
<dbReference type="AlphaFoldDB" id="A0A8H7V4Z7"/>
<protein>
    <recommendedName>
        <fullName evidence="5">SYO1-like TPR repeats domain-containing protein</fullName>
    </recommendedName>
</protein>
<organism evidence="6 7">
    <name type="scientific">Mucor plumbeus</name>
    <dbReference type="NCBI Taxonomy" id="97098"/>
    <lineage>
        <taxon>Eukaryota</taxon>
        <taxon>Fungi</taxon>
        <taxon>Fungi incertae sedis</taxon>
        <taxon>Mucoromycota</taxon>
        <taxon>Mucoromycotina</taxon>
        <taxon>Mucoromycetes</taxon>
        <taxon>Mucorales</taxon>
        <taxon>Mucorineae</taxon>
        <taxon>Mucoraceae</taxon>
        <taxon>Mucor</taxon>
    </lineage>
</organism>
<evidence type="ECO:0000256" key="1">
    <source>
        <dbReference type="ARBA" id="ARBA00049983"/>
    </source>
</evidence>
<dbReference type="PANTHER" id="PTHR13347:SF1">
    <property type="entry name" value="HEAT REPEAT-CONTAINING PROTEIN 3"/>
    <property type="match status" value="1"/>
</dbReference>
<dbReference type="SMART" id="SM00185">
    <property type="entry name" value="ARM"/>
    <property type="match status" value="2"/>
</dbReference>
<dbReference type="InterPro" id="IPR000225">
    <property type="entry name" value="Armadillo"/>
</dbReference>
<feature type="repeat" description="ARM" evidence="3">
    <location>
        <begin position="82"/>
        <end position="110"/>
    </location>
</feature>
<comment type="caution">
    <text evidence="6">The sequence shown here is derived from an EMBL/GenBank/DDBJ whole genome shotgun (WGS) entry which is preliminary data.</text>
</comment>
<feature type="domain" description="SYO1-like TPR repeats" evidence="5">
    <location>
        <begin position="441"/>
        <end position="678"/>
    </location>
</feature>
<comment type="similarity">
    <text evidence="1">Belongs to the nuclear import and ribosome assembly adapter family.</text>
</comment>
<evidence type="ECO:0000313" key="7">
    <source>
        <dbReference type="Proteomes" id="UP000650833"/>
    </source>
</evidence>
<feature type="region of interest" description="Disordered" evidence="4">
    <location>
        <begin position="314"/>
        <end position="334"/>
    </location>
</feature>
<dbReference type="InterPro" id="IPR052616">
    <property type="entry name" value="SYO1-like"/>
</dbReference>
<feature type="region of interest" description="Disordered" evidence="4">
    <location>
        <begin position="381"/>
        <end position="409"/>
    </location>
</feature>
<name>A0A8H7V4Z7_9FUNG</name>
<dbReference type="InterPro" id="IPR057990">
    <property type="entry name" value="TPR_SYO1"/>
</dbReference>
<gene>
    <name evidence="6" type="ORF">INT46_011123</name>
</gene>
<accession>A0A8H7V4Z7</accession>
<feature type="repeat" description="HEAT" evidence="2">
    <location>
        <begin position="83"/>
        <end position="121"/>
    </location>
</feature>
<proteinExistence type="inferred from homology"/>
<reference evidence="6" key="1">
    <citation type="submission" date="2020-12" db="EMBL/GenBank/DDBJ databases">
        <title>Metabolic potential, ecology and presence of endohyphal bacteria is reflected in genomic diversity of Mucoromycotina.</title>
        <authorList>
            <person name="Muszewska A."/>
            <person name="Okrasinska A."/>
            <person name="Steczkiewicz K."/>
            <person name="Drgas O."/>
            <person name="Orlowska M."/>
            <person name="Perlinska-Lenart U."/>
            <person name="Aleksandrzak-Piekarczyk T."/>
            <person name="Szatraj K."/>
            <person name="Zielenkiewicz U."/>
            <person name="Pilsyk S."/>
            <person name="Malc E."/>
            <person name="Mieczkowski P."/>
            <person name="Kruszewska J.S."/>
            <person name="Biernat P."/>
            <person name="Pawlowska J."/>
        </authorList>
    </citation>
    <scope>NUCLEOTIDE SEQUENCE</scope>
    <source>
        <strain evidence="6">CBS 226.32</strain>
    </source>
</reference>
<dbReference type="OrthoDB" id="288703at2759"/>
<dbReference type="GO" id="GO:0051082">
    <property type="term" value="F:unfolded protein binding"/>
    <property type="evidence" value="ECO:0007669"/>
    <property type="project" value="TreeGrafter"/>
</dbReference>
<evidence type="ECO:0000256" key="4">
    <source>
        <dbReference type="SAM" id="MobiDB-lite"/>
    </source>
</evidence>
<feature type="region of interest" description="Disordered" evidence="4">
    <location>
        <begin position="1"/>
        <end position="21"/>
    </location>
</feature>
<dbReference type="GO" id="GO:0042273">
    <property type="term" value="P:ribosomal large subunit biogenesis"/>
    <property type="evidence" value="ECO:0007669"/>
    <property type="project" value="TreeGrafter"/>
</dbReference>
<dbReference type="InterPro" id="IPR011989">
    <property type="entry name" value="ARM-like"/>
</dbReference>
<dbReference type="PROSITE" id="PS50176">
    <property type="entry name" value="ARM_REPEAT"/>
    <property type="match status" value="1"/>
</dbReference>
<dbReference type="Pfam" id="PF00514">
    <property type="entry name" value="Arm"/>
    <property type="match status" value="1"/>
</dbReference>
<dbReference type="InterPro" id="IPR016024">
    <property type="entry name" value="ARM-type_fold"/>
</dbReference>
<dbReference type="GO" id="GO:0006606">
    <property type="term" value="P:protein import into nucleus"/>
    <property type="evidence" value="ECO:0007669"/>
    <property type="project" value="TreeGrafter"/>
</dbReference>
<dbReference type="Gene3D" id="1.25.10.10">
    <property type="entry name" value="Leucine-rich Repeat Variant"/>
    <property type="match status" value="2"/>
</dbReference>
<evidence type="ECO:0000256" key="2">
    <source>
        <dbReference type="PROSITE-ProRule" id="PRU00103"/>
    </source>
</evidence>
<dbReference type="EMBL" id="JAEPRC010000223">
    <property type="protein sequence ID" value="KAG2203573.1"/>
    <property type="molecule type" value="Genomic_DNA"/>
</dbReference>
<evidence type="ECO:0000259" key="5">
    <source>
        <dbReference type="Pfam" id="PF25567"/>
    </source>
</evidence>
<evidence type="ECO:0000256" key="3">
    <source>
        <dbReference type="PROSITE-ProRule" id="PRU00259"/>
    </source>
</evidence>
<evidence type="ECO:0000313" key="6">
    <source>
        <dbReference type="EMBL" id="KAG2203573.1"/>
    </source>
</evidence>
<dbReference type="Pfam" id="PF25567">
    <property type="entry name" value="TPR_SYO1"/>
    <property type="match status" value="1"/>
</dbReference>
<feature type="compositionally biased region" description="Acidic residues" evidence="4">
    <location>
        <begin position="396"/>
        <end position="406"/>
    </location>
</feature>
<sequence>MGKQRQKKKTNRRRINPLQRKGIEAGINEANNKIPVPTGEQVAPVVERLSSENPTERAWAAACISNLILANASTRKLLLSKGIVPTLIQRLSDPQQEVRDESLGALRNIASVDNTVAKEYYTRNIMEPLSALLPQITQTIDLVLKRAPLQDEADGDRRKSIWDVTENFIYIIWCICEASDKYIKAINRMNIVTFLSSFLLSGDQCPTRVIIAAGQCLNTLTDDNKDLFIEFQNHPEYVQSLLNIINQQNDNILIQVLACAILMNVRDVVRLSSSWDDEQQDMGELNKLLVPVLIKALDYDIQEAANNTISAVQSGNVHTQDESNEITPKPKQPLTNEEIFIQGVEDRLSITQLALELLADICVQDDDLDDGFEESDQVMQDDENENIEEQQQQEQQPEETDDDDIDPSIFNNTIQEDEALQSNPVLHAYIHQIFPQLIRLSTATPISYNQTTLCPIVTHHLVITHQRSLECLNNFLLAMHDVGNKYWFKHYKQDAIQLWRWLFDIANSVAAANTEEWARNAILEVVIGCLWALGRGISQDIPLDHMDVGALCGTYEMIPVETMRIKIVGCLGPIAMRLGDVETNKTIGVFIMKILESKTTEASVMVEALNLFFDVYSDCAFDYDFPVFVQGGFLNGLKQVVPRVRSMVKSIDRRKDFDLRMRADEALDNLNAFIKYKRIENNKRK</sequence>